<dbReference type="Proteomes" id="UP000825935">
    <property type="component" value="Chromosome 6"/>
</dbReference>
<dbReference type="InterPro" id="IPR006015">
    <property type="entry name" value="Universal_stress_UspA"/>
</dbReference>
<dbReference type="Pfam" id="PF00582">
    <property type="entry name" value="Usp"/>
    <property type="match status" value="1"/>
</dbReference>
<dbReference type="OrthoDB" id="843225at2759"/>
<dbReference type="CDD" id="cd23659">
    <property type="entry name" value="USP_At3g01520-like"/>
    <property type="match status" value="1"/>
</dbReference>
<sequence length="165" mass="17847">MAQRNIGIAVDFSAGSKHATAWALRNVVRDEDQVILLVVIKKQKEVGASLLWEGTGSPFVPLDSYADNALSQYGIKRDDELLDLLKTEAPQKDNVVFKVYWGDAREKICDAVTDLPLNFLVMGSRGLGPLKRTLLGSVSNHVVNSAACPVTVVKAPFDGTSHGAK</sequence>
<proteinExistence type="predicted"/>
<dbReference type="OMA" id="VILIHIR"/>
<evidence type="ECO:0000313" key="2">
    <source>
        <dbReference type="EMBL" id="KAH7434284.1"/>
    </source>
</evidence>
<dbReference type="EMBL" id="CM035411">
    <property type="protein sequence ID" value="KAH7434284.1"/>
    <property type="molecule type" value="Genomic_DNA"/>
</dbReference>
<dbReference type="SUPFAM" id="SSF52402">
    <property type="entry name" value="Adenine nucleotide alpha hydrolases-like"/>
    <property type="match status" value="1"/>
</dbReference>
<keyword evidence="3" id="KW-1185">Reference proteome</keyword>
<evidence type="ECO:0000259" key="1">
    <source>
        <dbReference type="Pfam" id="PF00582"/>
    </source>
</evidence>
<dbReference type="PRINTS" id="PR01438">
    <property type="entry name" value="UNVRSLSTRESS"/>
</dbReference>
<comment type="caution">
    <text evidence="2">The sequence shown here is derived from an EMBL/GenBank/DDBJ whole genome shotgun (WGS) entry which is preliminary data.</text>
</comment>
<protein>
    <recommendedName>
        <fullName evidence="1">UspA domain-containing protein</fullName>
    </recommendedName>
</protein>
<dbReference type="PANTHER" id="PTHR46100:SF4">
    <property type="entry name" value="USPA DOMAIN-CONTAINING PROTEIN"/>
    <property type="match status" value="1"/>
</dbReference>
<gene>
    <name evidence="2" type="ORF">KP509_06G009300</name>
</gene>
<dbReference type="EMBL" id="CM035411">
    <property type="protein sequence ID" value="KAH7434282.1"/>
    <property type="molecule type" value="Genomic_DNA"/>
</dbReference>
<accession>A0A8T2ULQ1</accession>
<dbReference type="InterPro" id="IPR014729">
    <property type="entry name" value="Rossmann-like_a/b/a_fold"/>
</dbReference>
<dbReference type="InterPro" id="IPR006016">
    <property type="entry name" value="UspA"/>
</dbReference>
<evidence type="ECO:0000313" key="3">
    <source>
        <dbReference type="Proteomes" id="UP000825935"/>
    </source>
</evidence>
<feature type="domain" description="UspA" evidence="1">
    <location>
        <begin position="4"/>
        <end position="154"/>
    </location>
</feature>
<dbReference type="AlphaFoldDB" id="A0A8T2ULQ1"/>
<dbReference type="Gene3D" id="3.40.50.620">
    <property type="entry name" value="HUPs"/>
    <property type="match status" value="1"/>
</dbReference>
<organism evidence="2 3">
    <name type="scientific">Ceratopteris richardii</name>
    <name type="common">Triangle waterfern</name>
    <dbReference type="NCBI Taxonomy" id="49495"/>
    <lineage>
        <taxon>Eukaryota</taxon>
        <taxon>Viridiplantae</taxon>
        <taxon>Streptophyta</taxon>
        <taxon>Embryophyta</taxon>
        <taxon>Tracheophyta</taxon>
        <taxon>Polypodiopsida</taxon>
        <taxon>Polypodiidae</taxon>
        <taxon>Polypodiales</taxon>
        <taxon>Pteridineae</taxon>
        <taxon>Pteridaceae</taxon>
        <taxon>Parkerioideae</taxon>
        <taxon>Ceratopteris</taxon>
    </lineage>
</organism>
<reference evidence="2" key="1">
    <citation type="submission" date="2021-08" db="EMBL/GenBank/DDBJ databases">
        <title>WGS assembly of Ceratopteris richardii.</title>
        <authorList>
            <person name="Marchant D.B."/>
            <person name="Chen G."/>
            <person name="Jenkins J."/>
            <person name="Shu S."/>
            <person name="Leebens-Mack J."/>
            <person name="Grimwood J."/>
            <person name="Schmutz J."/>
            <person name="Soltis P."/>
            <person name="Soltis D."/>
            <person name="Chen Z.-H."/>
        </authorList>
    </citation>
    <scope>NUCLEOTIDE SEQUENCE</scope>
    <source>
        <strain evidence="2">Whitten #5841</strain>
        <tissue evidence="2">Leaf</tissue>
    </source>
</reference>
<name>A0A8T2ULQ1_CERRI</name>
<dbReference type="PANTHER" id="PTHR46100">
    <property type="entry name" value="IMP2'P"/>
    <property type="match status" value="1"/>
</dbReference>